<dbReference type="InterPro" id="IPR050625">
    <property type="entry name" value="ParA/MinD_ATPase"/>
</dbReference>
<evidence type="ECO:0000313" key="4">
    <source>
        <dbReference type="EMBL" id="WJW68022.1"/>
    </source>
</evidence>
<dbReference type="Gene3D" id="3.40.50.300">
    <property type="entry name" value="P-loop containing nucleotide triphosphate hydrolases"/>
    <property type="match status" value="1"/>
</dbReference>
<dbReference type="GO" id="GO:0016887">
    <property type="term" value="F:ATP hydrolysis activity"/>
    <property type="evidence" value="ECO:0007669"/>
    <property type="project" value="TreeGrafter"/>
</dbReference>
<evidence type="ECO:0000259" key="2">
    <source>
        <dbReference type="PROSITE" id="PS50110"/>
    </source>
</evidence>
<dbReference type="InterPro" id="IPR025669">
    <property type="entry name" value="AAA_dom"/>
</dbReference>
<feature type="modified residue" description="4-aspartylphosphate" evidence="1">
    <location>
        <position position="60"/>
    </location>
</feature>
<dbReference type="InterPro" id="IPR001789">
    <property type="entry name" value="Sig_transdc_resp-reg_receiver"/>
</dbReference>
<dbReference type="CDD" id="cd17536">
    <property type="entry name" value="REC_YesN-like"/>
    <property type="match status" value="1"/>
</dbReference>
<dbReference type="SUPFAM" id="SSF52540">
    <property type="entry name" value="P-loop containing nucleoside triphosphate hydrolases"/>
    <property type="match status" value="1"/>
</dbReference>
<proteinExistence type="predicted"/>
<dbReference type="GO" id="GO:0005829">
    <property type="term" value="C:cytosol"/>
    <property type="evidence" value="ECO:0007669"/>
    <property type="project" value="TreeGrafter"/>
</dbReference>
<dbReference type="EMBL" id="JACATZ010000003">
    <property type="protein sequence ID" value="NWJ48081.1"/>
    <property type="molecule type" value="Genomic_DNA"/>
</dbReference>
<evidence type="ECO:0000313" key="5">
    <source>
        <dbReference type="Proteomes" id="UP000521676"/>
    </source>
</evidence>
<dbReference type="PROSITE" id="PS50110">
    <property type="entry name" value="RESPONSE_REGULATORY"/>
    <property type="match status" value="1"/>
</dbReference>
<dbReference type="SMART" id="SM00448">
    <property type="entry name" value="REC"/>
    <property type="match status" value="1"/>
</dbReference>
<evidence type="ECO:0000313" key="3">
    <source>
        <dbReference type="EMBL" id="NWJ48081.1"/>
    </source>
</evidence>
<dbReference type="Proteomes" id="UP001431572">
    <property type="component" value="Chromosome 2"/>
</dbReference>
<organism evidence="3 5">
    <name type="scientific">Candidatus Chlorohelix allophototropha</name>
    <dbReference type="NCBI Taxonomy" id="3003348"/>
    <lineage>
        <taxon>Bacteria</taxon>
        <taxon>Bacillati</taxon>
        <taxon>Chloroflexota</taxon>
        <taxon>Chloroflexia</taxon>
        <taxon>Candidatus Chloroheliales</taxon>
        <taxon>Candidatus Chloroheliaceae</taxon>
        <taxon>Candidatus Chlorohelix</taxon>
    </lineage>
</organism>
<dbReference type="RefSeq" id="WP_341469926.1">
    <property type="nucleotide sequence ID" value="NZ_CP128400.1"/>
</dbReference>
<feature type="domain" description="Response regulatory" evidence="2">
    <location>
        <begin position="9"/>
        <end position="125"/>
    </location>
</feature>
<reference evidence="3 5" key="1">
    <citation type="submission" date="2020-06" db="EMBL/GenBank/DDBJ databases">
        <title>Anoxygenic phototrophic Chloroflexota member uses a Type I reaction center.</title>
        <authorList>
            <person name="Tsuji J.M."/>
            <person name="Shaw N.A."/>
            <person name="Nagashima S."/>
            <person name="Venkiteswaran J."/>
            <person name="Schiff S.L."/>
            <person name="Hanada S."/>
            <person name="Tank M."/>
            <person name="Neufeld J.D."/>
        </authorList>
    </citation>
    <scope>NUCLEOTIDE SEQUENCE [LARGE SCALE GENOMIC DNA]</scope>
    <source>
        <strain evidence="3">L227-S17</strain>
    </source>
</reference>
<dbReference type="InterPro" id="IPR011006">
    <property type="entry name" value="CheY-like_superfamily"/>
</dbReference>
<keyword evidence="6" id="KW-1185">Reference proteome</keyword>
<dbReference type="GO" id="GO:0000160">
    <property type="term" value="P:phosphorelay signal transduction system"/>
    <property type="evidence" value="ECO:0007669"/>
    <property type="project" value="InterPro"/>
</dbReference>
<dbReference type="GO" id="GO:0051782">
    <property type="term" value="P:negative regulation of cell division"/>
    <property type="evidence" value="ECO:0007669"/>
    <property type="project" value="TreeGrafter"/>
</dbReference>
<dbReference type="GO" id="GO:0009898">
    <property type="term" value="C:cytoplasmic side of plasma membrane"/>
    <property type="evidence" value="ECO:0007669"/>
    <property type="project" value="TreeGrafter"/>
</dbReference>
<dbReference type="Pfam" id="PF13614">
    <property type="entry name" value="AAA_31"/>
    <property type="match status" value="1"/>
</dbReference>
<reference evidence="4" key="2">
    <citation type="journal article" date="2024" name="Nature">
        <title>Anoxygenic phototroph of the Chloroflexota uses a type I reaction centre.</title>
        <authorList>
            <person name="Tsuji J.M."/>
            <person name="Shaw N.A."/>
            <person name="Nagashima S."/>
            <person name="Venkiteswaran J.J."/>
            <person name="Schiff S.L."/>
            <person name="Watanabe T."/>
            <person name="Fukui M."/>
            <person name="Hanada S."/>
            <person name="Tank M."/>
            <person name="Neufeld J.D."/>
        </authorList>
    </citation>
    <scope>NUCLEOTIDE SEQUENCE</scope>
    <source>
        <strain evidence="4">L227-S17</strain>
    </source>
</reference>
<sequence length="428" mass="46981">MSDSQQKIRLLVVDDIVETRNNLINLLYFEKDIEVIGSATSGLEGIETAKKLQPDIVLMDINMPDMDGITATERIKQNLPNIAVIMMSVQGEQDYLRRAMRAGASEFLVKPFSGDELISSIRHVYSSEVSRRRFPTAAAYPVAGTPSADGGSQEELGKVISIFSPKGGVGRTVIISNLAVAVKQISKKRVALVDGSLFFGDVSMMLDVRPVKTISDLQGRADQLDAQLLNDVMMSHSSQVRVLLAPPKPDQAELITADEITRILQELRRNFDYVFVDTFPSLKDETQLAILDTSDTILTIMTLEMPAIKDIRLFLEVAEILEYSRDKIVLILNRVDSKHGLKIESIESTIQHPVAATIPSSGITVTLSINQGTPLVLDDPNNPFSKGIEAIAHRIIDQTLNERADKAVVKNGASTPKRGLFGLFGGKK</sequence>
<dbReference type="InterPro" id="IPR027417">
    <property type="entry name" value="P-loop_NTPase"/>
</dbReference>
<dbReference type="GO" id="GO:0005524">
    <property type="term" value="F:ATP binding"/>
    <property type="evidence" value="ECO:0007669"/>
    <property type="project" value="TreeGrafter"/>
</dbReference>
<dbReference type="Proteomes" id="UP000521676">
    <property type="component" value="Unassembled WGS sequence"/>
</dbReference>
<name>A0A8T7M7P8_9CHLR</name>
<dbReference type="PANTHER" id="PTHR43384">
    <property type="entry name" value="SEPTUM SITE-DETERMINING PROTEIN MIND HOMOLOG, CHLOROPLASTIC-RELATED"/>
    <property type="match status" value="1"/>
</dbReference>
<accession>A0A8T7M7P8</accession>
<keyword evidence="1" id="KW-0597">Phosphoprotein</keyword>
<dbReference type="Gene3D" id="3.40.50.2300">
    <property type="match status" value="1"/>
</dbReference>
<gene>
    <name evidence="3" type="ORF">HXX08_19675</name>
    <name evidence="4" type="ORF">OZ401_003617</name>
</gene>
<protein>
    <submittedName>
        <fullName evidence="3">Response regulator</fullName>
    </submittedName>
</protein>
<dbReference type="AlphaFoldDB" id="A0A8T7M7P8"/>
<dbReference type="EMBL" id="CP128400">
    <property type="protein sequence ID" value="WJW68022.1"/>
    <property type="molecule type" value="Genomic_DNA"/>
</dbReference>
<dbReference type="SUPFAM" id="SSF52172">
    <property type="entry name" value="CheY-like"/>
    <property type="match status" value="1"/>
</dbReference>
<evidence type="ECO:0000256" key="1">
    <source>
        <dbReference type="PROSITE-ProRule" id="PRU00169"/>
    </source>
</evidence>
<dbReference type="PANTHER" id="PTHR43384:SF13">
    <property type="entry name" value="SLR0110 PROTEIN"/>
    <property type="match status" value="1"/>
</dbReference>
<evidence type="ECO:0000313" key="6">
    <source>
        <dbReference type="Proteomes" id="UP001431572"/>
    </source>
</evidence>
<dbReference type="Pfam" id="PF00072">
    <property type="entry name" value="Response_reg"/>
    <property type="match status" value="1"/>
</dbReference>